<organism evidence="3 4">
    <name type="scientific">Roseibium algicola</name>
    <dbReference type="NCBI Taxonomy" id="2857014"/>
    <lineage>
        <taxon>Bacteria</taxon>
        <taxon>Pseudomonadati</taxon>
        <taxon>Pseudomonadota</taxon>
        <taxon>Alphaproteobacteria</taxon>
        <taxon>Hyphomicrobiales</taxon>
        <taxon>Stappiaceae</taxon>
        <taxon>Roseibium</taxon>
    </lineage>
</organism>
<dbReference type="Proteomes" id="UP000188174">
    <property type="component" value="Chromosome"/>
</dbReference>
<dbReference type="EMBL" id="CP019630">
    <property type="protein sequence ID" value="AQQ06542.1"/>
    <property type="molecule type" value="Genomic_DNA"/>
</dbReference>
<dbReference type="InterPro" id="IPR037523">
    <property type="entry name" value="VOC_core"/>
</dbReference>
<dbReference type="InterPro" id="IPR004360">
    <property type="entry name" value="Glyas_Fos-R_dOase_dom"/>
</dbReference>
<dbReference type="Pfam" id="PF00903">
    <property type="entry name" value="Glyoxalase"/>
    <property type="match status" value="1"/>
</dbReference>
<dbReference type="InterPro" id="IPR029068">
    <property type="entry name" value="Glyas_Bleomycin-R_OHBP_Dase"/>
</dbReference>
<evidence type="ECO:0000259" key="2">
    <source>
        <dbReference type="PROSITE" id="PS51819"/>
    </source>
</evidence>
<sequence>MSFIPILNSPQQGHSTVTTKGINHLGLTVRDLDQTTAFFTELLGWQLLARDDNYPRTTVSDGTARLTLWQADRTRPVTGFDRKTNIGLHHLALEVSSEEKLLEIAEKVKAWPGVEIEFMPEPLGGGPRRHMMLAEPGGIRIEFIWPAGQ</sequence>
<dbReference type="PANTHER" id="PTHR36113:SF6">
    <property type="entry name" value="FOSFOMYCIN RESISTANCE PROTEIN FOSX"/>
    <property type="match status" value="1"/>
</dbReference>
<keyword evidence="1" id="KW-0479">Metal-binding</keyword>
<keyword evidence="4" id="KW-1185">Reference proteome</keyword>
<dbReference type="PROSITE" id="PS51819">
    <property type="entry name" value="VOC"/>
    <property type="match status" value="1"/>
</dbReference>
<dbReference type="Gene3D" id="3.10.180.10">
    <property type="entry name" value="2,3-Dihydroxybiphenyl 1,2-Dioxygenase, domain 1"/>
    <property type="match status" value="1"/>
</dbReference>
<protein>
    <submittedName>
        <fullName evidence="3">Glyoxalase</fullName>
    </submittedName>
</protein>
<accession>A0ABN4X634</accession>
<evidence type="ECO:0000313" key="4">
    <source>
        <dbReference type="Proteomes" id="UP000188174"/>
    </source>
</evidence>
<dbReference type="PANTHER" id="PTHR36113">
    <property type="entry name" value="LYASE, PUTATIVE-RELATED-RELATED"/>
    <property type="match status" value="1"/>
</dbReference>
<dbReference type="InterPro" id="IPR051332">
    <property type="entry name" value="Fosfomycin_Res_Enzymes"/>
</dbReference>
<evidence type="ECO:0000256" key="1">
    <source>
        <dbReference type="ARBA" id="ARBA00022723"/>
    </source>
</evidence>
<dbReference type="SUPFAM" id="SSF54593">
    <property type="entry name" value="Glyoxalase/Bleomycin resistance protein/Dihydroxybiphenyl dioxygenase"/>
    <property type="match status" value="1"/>
</dbReference>
<feature type="domain" description="VOC" evidence="2">
    <location>
        <begin position="21"/>
        <end position="146"/>
    </location>
</feature>
<name>A0ABN4X634_9HYPH</name>
<reference evidence="3 4" key="1">
    <citation type="submission" date="2017-02" db="EMBL/GenBank/DDBJ databases">
        <authorList>
            <person name="Jeong S."/>
        </authorList>
    </citation>
    <scope>NUCLEOTIDE SEQUENCE [LARGE SCALE GENOMIC DNA]</scope>
    <source>
        <strain evidence="3 4">RMAR6-6</strain>
    </source>
</reference>
<evidence type="ECO:0000313" key="3">
    <source>
        <dbReference type="EMBL" id="AQQ06542.1"/>
    </source>
</evidence>
<proteinExistence type="predicted"/>
<gene>
    <name evidence="3" type="ORF">B0E33_25640</name>
</gene>